<feature type="transmembrane region" description="Helical" evidence="2">
    <location>
        <begin position="40"/>
        <end position="64"/>
    </location>
</feature>
<dbReference type="Proteomes" id="UP000050794">
    <property type="component" value="Unassembled WGS sequence"/>
</dbReference>
<keyword evidence="2" id="KW-0472">Membrane</keyword>
<reference evidence="3 4" key="2">
    <citation type="submission" date="2018-11" db="EMBL/GenBank/DDBJ databases">
        <authorList>
            <consortium name="Pathogen Informatics"/>
        </authorList>
    </citation>
    <scope>NUCLEOTIDE SEQUENCE [LARGE SCALE GENOMIC DNA]</scope>
</reference>
<dbReference type="WBParaSite" id="TCNE_0001779401-mRNA-1">
    <property type="protein sequence ID" value="TCNE_0001779401-mRNA-1"/>
    <property type="gene ID" value="TCNE_0001779401"/>
</dbReference>
<dbReference type="AlphaFoldDB" id="A0A183VAM3"/>
<protein>
    <submittedName>
        <fullName evidence="5">Conserved plasma membrane protein</fullName>
    </submittedName>
</protein>
<sequence>MLCCCCCWPAFRCAISLSILDTVIVGLLWFRSVDLLFGAFTHAGLIDVFVFIVLFGLLVCESLATGALVLSHRRQIARYVSPRLVLLGGQLMVAYWSGLELSEEERKTVYNELSSYAAGLFVLVLVFAVYNIFEIYITRRYQKNLETSDEFMAISQTDPSYHDASARVMLAGGPGIDKPLERPPPYNPNYAPAPAYKR</sequence>
<proteinExistence type="predicted"/>
<keyword evidence="2" id="KW-0812">Transmembrane</keyword>
<evidence type="ECO:0000256" key="1">
    <source>
        <dbReference type="SAM" id="MobiDB-lite"/>
    </source>
</evidence>
<feature type="compositionally biased region" description="Low complexity" evidence="1">
    <location>
        <begin position="188"/>
        <end position="198"/>
    </location>
</feature>
<keyword evidence="4" id="KW-1185">Reference proteome</keyword>
<evidence type="ECO:0000313" key="5">
    <source>
        <dbReference type="WBParaSite" id="TCNE_0001779401-mRNA-1"/>
    </source>
</evidence>
<reference evidence="5" key="1">
    <citation type="submission" date="2016-06" db="UniProtKB">
        <authorList>
            <consortium name="WormBaseParasite"/>
        </authorList>
    </citation>
    <scope>IDENTIFICATION</scope>
</reference>
<dbReference type="EMBL" id="UYWY01024796">
    <property type="protein sequence ID" value="VDM49114.1"/>
    <property type="molecule type" value="Genomic_DNA"/>
</dbReference>
<evidence type="ECO:0000256" key="2">
    <source>
        <dbReference type="SAM" id="Phobius"/>
    </source>
</evidence>
<feature type="transmembrane region" description="Helical" evidence="2">
    <location>
        <begin position="76"/>
        <end position="96"/>
    </location>
</feature>
<keyword evidence="2" id="KW-1133">Transmembrane helix</keyword>
<feature type="transmembrane region" description="Helical" evidence="2">
    <location>
        <begin position="116"/>
        <end position="133"/>
    </location>
</feature>
<evidence type="ECO:0000313" key="4">
    <source>
        <dbReference type="Proteomes" id="UP000050794"/>
    </source>
</evidence>
<accession>A0A183VAM3</accession>
<name>A0A183VAM3_TOXCA</name>
<feature type="region of interest" description="Disordered" evidence="1">
    <location>
        <begin position="177"/>
        <end position="198"/>
    </location>
</feature>
<evidence type="ECO:0000313" key="3">
    <source>
        <dbReference type="EMBL" id="VDM49114.1"/>
    </source>
</evidence>
<gene>
    <name evidence="3" type="ORF">TCNE_LOCUS17793</name>
</gene>
<organism evidence="4 5">
    <name type="scientific">Toxocara canis</name>
    <name type="common">Canine roundworm</name>
    <dbReference type="NCBI Taxonomy" id="6265"/>
    <lineage>
        <taxon>Eukaryota</taxon>
        <taxon>Metazoa</taxon>
        <taxon>Ecdysozoa</taxon>
        <taxon>Nematoda</taxon>
        <taxon>Chromadorea</taxon>
        <taxon>Rhabditida</taxon>
        <taxon>Spirurina</taxon>
        <taxon>Ascaridomorpha</taxon>
        <taxon>Ascaridoidea</taxon>
        <taxon>Toxocaridae</taxon>
        <taxon>Toxocara</taxon>
    </lineage>
</organism>